<organism evidence="1 2">
    <name type="scientific">Roseinatronobacter thiooxidans</name>
    <dbReference type="NCBI Taxonomy" id="121821"/>
    <lineage>
        <taxon>Bacteria</taxon>
        <taxon>Pseudomonadati</taxon>
        <taxon>Pseudomonadota</taxon>
        <taxon>Alphaproteobacteria</taxon>
        <taxon>Rhodobacterales</taxon>
        <taxon>Paracoccaceae</taxon>
        <taxon>Roseinatronobacter</taxon>
    </lineage>
</organism>
<dbReference type="EMBL" id="QKZQ01000015">
    <property type="protein sequence ID" value="PZX39380.1"/>
    <property type="molecule type" value="Genomic_DNA"/>
</dbReference>
<dbReference type="RefSeq" id="WP_071469250.1">
    <property type="nucleotide sequence ID" value="NZ_MEHT01000010.1"/>
</dbReference>
<dbReference type="Proteomes" id="UP000249364">
    <property type="component" value="Unassembled WGS sequence"/>
</dbReference>
<proteinExistence type="predicted"/>
<name>A0A2W7PZZ0_9RHOB</name>
<comment type="caution">
    <text evidence="1">The sequence shown here is derived from an EMBL/GenBank/DDBJ whole genome shotgun (WGS) entry which is preliminary data.</text>
</comment>
<evidence type="ECO:0000313" key="2">
    <source>
        <dbReference type="Proteomes" id="UP000249364"/>
    </source>
</evidence>
<dbReference type="STRING" id="121821.GCA_001870675_00393"/>
<sequence length="69" mass="7262">MTTSILALEADALELKAKLEDLETLVAFLPSETNAEMKIVGEAFAMAEKLANALADLKEGAAPELVASE</sequence>
<gene>
    <name evidence="1" type="ORF">LY56_02913</name>
</gene>
<keyword evidence="2" id="KW-1185">Reference proteome</keyword>
<accession>A0A2W7PZZ0</accession>
<protein>
    <submittedName>
        <fullName evidence="1">Uncharacterized protein</fullName>
    </submittedName>
</protein>
<dbReference type="AlphaFoldDB" id="A0A2W7PZZ0"/>
<evidence type="ECO:0000313" key="1">
    <source>
        <dbReference type="EMBL" id="PZX39380.1"/>
    </source>
</evidence>
<reference evidence="1 2" key="1">
    <citation type="submission" date="2018-06" db="EMBL/GenBank/DDBJ databases">
        <title>Genomic Encyclopedia of Archaeal and Bacterial Type Strains, Phase II (KMG-II): from individual species to whole genera.</title>
        <authorList>
            <person name="Goeker M."/>
        </authorList>
    </citation>
    <scope>NUCLEOTIDE SEQUENCE [LARGE SCALE GENOMIC DNA]</scope>
    <source>
        <strain evidence="1 2">DSM 13087</strain>
    </source>
</reference>